<dbReference type="KEGG" id="vg:26645234"/>
<keyword evidence="2" id="KW-1185">Reference proteome</keyword>
<sequence length="80" mass="9679">MPTLTRTEERSLYLRMAGFRLLYTEVLAHKHRKERRAYGRDAYQQEAVRQEQIITNNFFHGDWNQSIRLLRELDKEGLNV</sequence>
<reference evidence="1 2" key="1">
    <citation type="submission" date="2015-07" db="EMBL/GenBank/DDBJ databases">
        <title>Characterization of Pseudomonas aeruginosa phage KPP21 belonging to family Podoviridae genus N4-like viruses, isolated in Japan.</title>
        <authorList>
            <person name="Shigehisa R."/>
            <person name="Uchiyama J."/>
            <person name="Kato S."/>
            <person name="Takemura-Uchiyama I."/>
            <person name="Ujihara T."/>
            <person name="Sakaguchi Y."/>
            <person name="Okamoto N."/>
            <person name="Shimakura H."/>
            <person name="Daibata M."/>
            <person name="Sakaguchi M."/>
            <person name="Matsuzaki S."/>
        </authorList>
    </citation>
    <scope>NUCLEOTIDE SEQUENCE [LARGE SCALE GENOMIC DNA]</scope>
</reference>
<evidence type="ECO:0000313" key="1">
    <source>
        <dbReference type="EMBL" id="BAR94577.1"/>
    </source>
</evidence>
<dbReference type="RefSeq" id="YP_009218967.1">
    <property type="nucleotide sequence ID" value="NC_029017.1"/>
</dbReference>
<dbReference type="GeneID" id="26645234"/>
<proteinExistence type="predicted"/>
<organism evidence="1 2">
    <name type="scientific">Pseudomonas phage KPP21</name>
    <dbReference type="NCBI Taxonomy" id="1678082"/>
    <lineage>
        <taxon>Viruses</taxon>
        <taxon>Duplodnaviria</taxon>
        <taxon>Heunggongvirae</taxon>
        <taxon>Uroviricota</taxon>
        <taxon>Caudoviricetes</taxon>
        <taxon>Schitoviridae</taxon>
        <taxon>Migulavirinae</taxon>
        <taxon>Luzseptimavirus</taxon>
        <taxon>Luzseptimavirus KPP21</taxon>
    </lineage>
</organism>
<name>A0A0H5B354_BPK21</name>
<organismHost>
    <name type="scientific">Pseudomonas aeruginosa</name>
    <dbReference type="NCBI Taxonomy" id="287"/>
</organismHost>
<accession>A0A0H5B354</accession>
<dbReference type="EMBL" id="LC064302">
    <property type="protein sequence ID" value="BAR94577.1"/>
    <property type="molecule type" value="Genomic_DNA"/>
</dbReference>
<evidence type="ECO:0000313" key="2">
    <source>
        <dbReference type="Proteomes" id="UP000203732"/>
    </source>
</evidence>
<dbReference type="OrthoDB" id="35800at10239"/>
<protein>
    <submittedName>
        <fullName evidence="1">Uncharacterized protein</fullName>
    </submittedName>
</protein>
<dbReference type="Proteomes" id="UP000203732">
    <property type="component" value="Segment"/>
</dbReference>